<evidence type="ECO:0000256" key="1">
    <source>
        <dbReference type="SAM" id="Phobius"/>
    </source>
</evidence>
<feature type="transmembrane region" description="Helical" evidence="1">
    <location>
        <begin position="48"/>
        <end position="65"/>
    </location>
</feature>
<name>A0A101FFS8_9THEO</name>
<comment type="caution">
    <text evidence="2">The sequence shown here is derived from an EMBL/GenBank/DDBJ whole genome shotgun (WGS) entry which is preliminary data.</text>
</comment>
<keyword evidence="1" id="KW-1133">Transmembrane helix</keyword>
<reference evidence="3" key="1">
    <citation type="journal article" date="2015" name="MBio">
        <title>Genome-Resolved Metagenomic Analysis Reveals Roles for Candidate Phyla and Other Microbial Community Members in Biogeochemical Transformations in Oil Reservoirs.</title>
        <authorList>
            <person name="Hu P."/>
            <person name="Tom L."/>
            <person name="Singh A."/>
            <person name="Thomas B.C."/>
            <person name="Baker B.J."/>
            <person name="Piceno Y.M."/>
            <person name="Andersen G.L."/>
            <person name="Banfield J.F."/>
        </authorList>
    </citation>
    <scope>NUCLEOTIDE SEQUENCE [LARGE SCALE GENOMIC DNA]</scope>
</reference>
<keyword evidence="1" id="KW-0472">Membrane</keyword>
<dbReference type="EMBL" id="LGFO01000136">
    <property type="protein sequence ID" value="KUK36230.1"/>
    <property type="molecule type" value="Genomic_DNA"/>
</dbReference>
<dbReference type="AlphaFoldDB" id="A0A101FFS8"/>
<dbReference type="InterPro" id="IPR019074">
    <property type="entry name" value="YabQ"/>
</dbReference>
<feature type="transmembrane region" description="Helical" evidence="1">
    <location>
        <begin position="122"/>
        <end position="148"/>
    </location>
</feature>
<organism evidence="2 3">
    <name type="scientific">Thermacetogenium phaeum</name>
    <dbReference type="NCBI Taxonomy" id="85874"/>
    <lineage>
        <taxon>Bacteria</taxon>
        <taxon>Bacillati</taxon>
        <taxon>Bacillota</taxon>
        <taxon>Clostridia</taxon>
        <taxon>Thermoanaerobacterales</taxon>
        <taxon>Thermoanaerobacteraceae</taxon>
        <taxon>Thermacetogenium</taxon>
    </lineage>
</organism>
<dbReference type="Pfam" id="PF09578">
    <property type="entry name" value="Spore_YabQ"/>
    <property type="match status" value="1"/>
</dbReference>
<keyword evidence="1" id="KW-0812">Transmembrane</keyword>
<sequence length="173" mass="20335">MSRTVAQELLMLVALTATGMGVGLFFDCYRLLRRYTKPGYFLTQVTDLLFWIISAGVAYYVFMILTGGEVRLFSILLIPAGMGIYLKLLSPFVLEPLLWCFQQTGLFLRFLWRAFVFCWRTLLFPFCFAVCLLGFSLQFLCGVFRLLLLPLQWGWRTLRRSLLEWCRRRRKKP</sequence>
<dbReference type="NCBIfam" id="TIGR02893">
    <property type="entry name" value="spore_yabQ"/>
    <property type="match status" value="1"/>
</dbReference>
<dbReference type="Proteomes" id="UP000053326">
    <property type="component" value="Unassembled WGS sequence"/>
</dbReference>
<gene>
    <name evidence="2" type="ORF">XD66_1064</name>
</gene>
<evidence type="ECO:0000313" key="2">
    <source>
        <dbReference type="EMBL" id="KUK36230.1"/>
    </source>
</evidence>
<proteinExistence type="predicted"/>
<accession>A0A101FFS8</accession>
<protein>
    <submittedName>
        <fullName evidence="2">Putative YabQ-like spore protein</fullName>
    </submittedName>
</protein>
<evidence type="ECO:0000313" key="3">
    <source>
        <dbReference type="Proteomes" id="UP000053326"/>
    </source>
</evidence>
<feature type="transmembrane region" description="Helical" evidence="1">
    <location>
        <begin position="9"/>
        <end position="32"/>
    </location>
</feature>
<feature type="transmembrane region" description="Helical" evidence="1">
    <location>
        <begin position="72"/>
        <end position="90"/>
    </location>
</feature>